<dbReference type="SUPFAM" id="SSF57184">
    <property type="entry name" value="Growth factor receptor domain"/>
    <property type="match status" value="1"/>
</dbReference>
<dbReference type="Proteomes" id="UP000000600">
    <property type="component" value="Unassembled WGS sequence"/>
</dbReference>
<proteinExistence type="predicted"/>
<gene>
    <name evidence="4" type="ORF">GSPATT00030428001</name>
</gene>
<evidence type="ECO:0000256" key="1">
    <source>
        <dbReference type="ARBA" id="ARBA00022729"/>
    </source>
</evidence>
<organism evidence="4 5">
    <name type="scientific">Paramecium tetraurelia</name>
    <dbReference type="NCBI Taxonomy" id="5888"/>
    <lineage>
        <taxon>Eukaryota</taxon>
        <taxon>Sar</taxon>
        <taxon>Alveolata</taxon>
        <taxon>Ciliophora</taxon>
        <taxon>Intramacronucleata</taxon>
        <taxon>Oligohymenophorea</taxon>
        <taxon>Peniculida</taxon>
        <taxon>Parameciidae</taxon>
        <taxon>Paramecium</taxon>
    </lineage>
</organism>
<keyword evidence="3" id="KW-1015">Disulfide bond</keyword>
<dbReference type="OrthoDB" id="291007at2759"/>
<dbReference type="RefSeq" id="XP_001427190.1">
    <property type="nucleotide sequence ID" value="XM_001427153.1"/>
</dbReference>
<protein>
    <submittedName>
        <fullName evidence="4">Uncharacterized protein</fullName>
    </submittedName>
</protein>
<dbReference type="PANTHER" id="PTHR38934">
    <property type="entry name" value="HYPHALLY REGULATED CELL WALL PROTEIN 1"/>
    <property type="match status" value="1"/>
</dbReference>
<dbReference type="PANTHER" id="PTHR38934:SF6">
    <property type="entry name" value="CHROMOSOME UNDETERMINED SCAFFOLD_176, WHOLE GENOME SHOTGUN SEQUENCE"/>
    <property type="match status" value="1"/>
</dbReference>
<dbReference type="InterPro" id="IPR009030">
    <property type="entry name" value="Growth_fac_rcpt_cys_sf"/>
</dbReference>
<name>A0BMM5_PARTE</name>
<keyword evidence="2" id="KW-0677">Repeat</keyword>
<dbReference type="AlphaFoldDB" id="A0BMM5"/>
<reference evidence="4 5" key="1">
    <citation type="journal article" date="2006" name="Nature">
        <title>Global trends of whole-genome duplications revealed by the ciliate Paramecium tetraurelia.</title>
        <authorList>
            <consortium name="Genoscope"/>
            <person name="Aury J.-M."/>
            <person name="Jaillon O."/>
            <person name="Duret L."/>
            <person name="Noel B."/>
            <person name="Jubin C."/>
            <person name="Porcel B.M."/>
            <person name="Segurens B."/>
            <person name="Daubin V."/>
            <person name="Anthouard V."/>
            <person name="Aiach N."/>
            <person name="Arnaiz O."/>
            <person name="Billaut A."/>
            <person name="Beisson J."/>
            <person name="Blanc I."/>
            <person name="Bouhouche K."/>
            <person name="Camara F."/>
            <person name="Duharcourt S."/>
            <person name="Guigo R."/>
            <person name="Gogendeau D."/>
            <person name="Katinka M."/>
            <person name="Keller A.-M."/>
            <person name="Kissmehl R."/>
            <person name="Klotz C."/>
            <person name="Koll F."/>
            <person name="Le Moue A."/>
            <person name="Lepere C."/>
            <person name="Malinsky S."/>
            <person name="Nowacki M."/>
            <person name="Nowak J.K."/>
            <person name="Plattner H."/>
            <person name="Poulain J."/>
            <person name="Ruiz F."/>
            <person name="Serrano V."/>
            <person name="Zagulski M."/>
            <person name="Dessen P."/>
            <person name="Betermier M."/>
            <person name="Weissenbach J."/>
            <person name="Scarpelli C."/>
            <person name="Schachter V."/>
            <person name="Sperling L."/>
            <person name="Meyer E."/>
            <person name="Cohen J."/>
            <person name="Wincker P."/>
        </authorList>
    </citation>
    <scope>NUCLEOTIDE SEQUENCE [LARGE SCALE GENOMIC DNA]</scope>
    <source>
        <strain evidence="4 5">Stock d4-2</strain>
    </source>
</reference>
<dbReference type="InParanoid" id="A0BMM5"/>
<sequence length="156" mass="18264">MLVVMCKHMRDLDIIITSQFDKCLECETFYKLSWNKKECIPKCDDGITIEYEFCDDQSNVQFDGCYKCQASFQLECILCIELQCYACIEGWQIIDNKCYQQCGDGQLAVSSQEQWDDGNYNSYDDCNDCKFAYDQNCFSCATSKLCFYVMNILNWM</sequence>
<keyword evidence="1" id="KW-0732">Signal</keyword>
<dbReference type="Gene3D" id="2.10.220.10">
    <property type="entry name" value="Hormone Receptor, Insulin-like Growth Factor Receptor 1, Chain A, domain 2"/>
    <property type="match status" value="1"/>
</dbReference>
<dbReference type="KEGG" id="ptm:GSPATT00030428001"/>
<keyword evidence="5" id="KW-1185">Reference proteome</keyword>
<dbReference type="InterPro" id="IPR011936">
    <property type="entry name" value="Myxo_disulph_rpt"/>
</dbReference>
<evidence type="ECO:0000313" key="5">
    <source>
        <dbReference type="Proteomes" id="UP000000600"/>
    </source>
</evidence>
<dbReference type="Pfam" id="PF13948">
    <property type="entry name" value="DUF4215"/>
    <property type="match status" value="2"/>
</dbReference>
<dbReference type="HOGENOM" id="CLU_1690119_0_0_1"/>
<accession>A0BMM5</accession>
<dbReference type="EMBL" id="CT868004">
    <property type="protein sequence ID" value="CAK59792.1"/>
    <property type="molecule type" value="Genomic_DNA"/>
</dbReference>
<evidence type="ECO:0000256" key="2">
    <source>
        <dbReference type="ARBA" id="ARBA00022737"/>
    </source>
</evidence>
<evidence type="ECO:0000256" key="3">
    <source>
        <dbReference type="ARBA" id="ARBA00023157"/>
    </source>
</evidence>
<dbReference type="GeneID" id="5012974"/>
<evidence type="ECO:0000313" key="4">
    <source>
        <dbReference type="EMBL" id="CAK59792.1"/>
    </source>
</evidence>